<name>A0ABT7Z7W0_9ACTN</name>
<reference evidence="3" key="1">
    <citation type="submission" date="2023-06" db="EMBL/GenBank/DDBJ databases">
        <title>WGS-Sequencing of Streptomyces ficellus isolate 21 collected from sand in Gara Djebilet Iron Mine in Algeria.</title>
        <authorList>
            <person name="Zegers G.P."/>
            <person name="Gomez A."/>
            <person name="Gueddou A."/>
            <person name="Zahara A.F."/>
            <person name="Worth M."/>
            <person name="Sevigny J.L."/>
            <person name="Tisa L."/>
        </authorList>
    </citation>
    <scope>NUCLEOTIDE SEQUENCE</scope>
    <source>
        <strain evidence="3">AS11</strain>
    </source>
</reference>
<proteinExistence type="inferred from homology"/>
<keyword evidence="4" id="KW-1185">Reference proteome</keyword>
<evidence type="ECO:0000259" key="2">
    <source>
        <dbReference type="Pfam" id="PF08327"/>
    </source>
</evidence>
<dbReference type="InterPro" id="IPR013538">
    <property type="entry name" value="ASHA1/2-like_C"/>
</dbReference>
<evidence type="ECO:0000313" key="4">
    <source>
        <dbReference type="Proteomes" id="UP001174050"/>
    </source>
</evidence>
<accession>A0ABT7Z7W0</accession>
<dbReference type="Pfam" id="PF08327">
    <property type="entry name" value="AHSA1"/>
    <property type="match status" value="1"/>
</dbReference>
<dbReference type="SUPFAM" id="SSF55961">
    <property type="entry name" value="Bet v1-like"/>
    <property type="match status" value="1"/>
</dbReference>
<comment type="similarity">
    <text evidence="1">Belongs to the AHA1 family.</text>
</comment>
<dbReference type="EMBL" id="JAUEPL010000022">
    <property type="protein sequence ID" value="MDN3295590.1"/>
    <property type="molecule type" value="Genomic_DNA"/>
</dbReference>
<feature type="domain" description="Activator of Hsp90 ATPase homologue 1/2-like C-terminal" evidence="2">
    <location>
        <begin position="27"/>
        <end position="123"/>
    </location>
</feature>
<organism evidence="3 4">
    <name type="scientific">Streptomyces ficellus</name>
    <dbReference type="NCBI Taxonomy" id="1977088"/>
    <lineage>
        <taxon>Bacteria</taxon>
        <taxon>Bacillati</taxon>
        <taxon>Actinomycetota</taxon>
        <taxon>Actinomycetes</taxon>
        <taxon>Kitasatosporales</taxon>
        <taxon>Streptomycetaceae</taxon>
        <taxon>Streptomyces</taxon>
    </lineage>
</organism>
<dbReference type="Gene3D" id="3.30.530.20">
    <property type="match status" value="1"/>
</dbReference>
<protein>
    <submittedName>
        <fullName evidence="3">SRPBCC domain-containing protein</fullName>
    </submittedName>
</protein>
<sequence>MADPIPPGRTETHGDTHIVRFAVPLPHPPERVWLAISTPGGLRGWLAETEVLEPHLGGTVILRRLTTGTVGTGTITAWDVERIVEYTLEPDGRIRLHLEPGNGGPETTVLRFLHEFRGTDEVRLDRLADWHDHFTYLFEALDGKPADWPAWSRERWQELRDKYEARDYGAT</sequence>
<dbReference type="InterPro" id="IPR023393">
    <property type="entry name" value="START-like_dom_sf"/>
</dbReference>
<evidence type="ECO:0000313" key="3">
    <source>
        <dbReference type="EMBL" id="MDN3295590.1"/>
    </source>
</evidence>
<evidence type="ECO:0000256" key="1">
    <source>
        <dbReference type="ARBA" id="ARBA00006817"/>
    </source>
</evidence>
<dbReference type="Proteomes" id="UP001174050">
    <property type="component" value="Unassembled WGS sequence"/>
</dbReference>
<gene>
    <name evidence="3" type="ORF">QWM81_16330</name>
</gene>
<comment type="caution">
    <text evidence="3">The sequence shown here is derived from an EMBL/GenBank/DDBJ whole genome shotgun (WGS) entry which is preliminary data.</text>
</comment>
<dbReference type="RefSeq" id="WP_290112726.1">
    <property type="nucleotide sequence ID" value="NZ_JAUEPL010000022.1"/>
</dbReference>